<sequence>MSLASRSECRGDEAGQVRGEAAAANTLGLHILFPVNQICIKMIPCLGVVCPMGECHRGQCVCPSGCRSDLPVCGTDGLTYASRCHLERHACASSNANITLSHTGPCQIPVDPCEGVQCRAGAECRAGEDGQHGCRCISHCPQNDSRRTVCGSDGTDYSSECELARTSCLLQQHVKVRYSGMCGE</sequence>
<dbReference type="GO" id="GO:0005615">
    <property type="term" value="C:extracellular space"/>
    <property type="evidence" value="ECO:0007669"/>
    <property type="project" value="TreeGrafter"/>
</dbReference>
<evidence type="ECO:0000313" key="6">
    <source>
        <dbReference type="Proteomes" id="UP001487740"/>
    </source>
</evidence>
<dbReference type="Gene3D" id="3.30.60.30">
    <property type="match status" value="2"/>
</dbReference>
<keyword evidence="6" id="KW-1185">Reference proteome</keyword>
<dbReference type="InterPro" id="IPR002350">
    <property type="entry name" value="Kazal_dom"/>
</dbReference>
<dbReference type="CDD" id="cd00104">
    <property type="entry name" value="KAZAL_FS"/>
    <property type="match status" value="1"/>
</dbReference>
<dbReference type="GO" id="GO:0005509">
    <property type="term" value="F:calcium ion binding"/>
    <property type="evidence" value="ECO:0007669"/>
    <property type="project" value="TreeGrafter"/>
</dbReference>
<dbReference type="AlphaFoldDB" id="A0AAW0UUG8"/>
<evidence type="ECO:0000256" key="2">
    <source>
        <dbReference type="ARBA" id="ARBA00023157"/>
    </source>
</evidence>
<dbReference type="InterPro" id="IPR036058">
    <property type="entry name" value="Kazal_dom_sf"/>
</dbReference>
<dbReference type="Proteomes" id="UP001487740">
    <property type="component" value="Unassembled WGS sequence"/>
</dbReference>
<evidence type="ECO:0000259" key="4">
    <source>
        <dbReference type="PROSITE" id="PS51465"/>
    </source>
</evidence>
<dbReference type="PANTHER" id="PTHR13866">
    <property type="entry name" value="SPARC OSTEONECTIN"/>
    <property type="match status" value="1"/>
</dbReference>
<evidence type="ECO:0000313" key="5">
    <source>
        <dbReference type="EMBL" id="KAK8403329.1"/>
    </source>
</evidence>
<dbReference type="GO" id="GO:0050840">
    <property type="term" value="F:extracellular matrix binding"/>
    <property type="evidence" value="ECO:0007669"/>
    <property type="project" value="TreeGrafter"/>
</dbReference>
<organism evidence="5 6">
    <name type="scientific">Scylla paramamosain</name>
    <name type="common">Mud crab</name>
    <dbReference type="NCBI Taxonomy" id="85552"/>
    <lineage>
        <taxon>Eukaryota</taxon>
        <taxon>Metazoa</taxon>
        <taxon>Ecdysozoa</taxon>
        <taxon>Arthropoda</taxon>
        <taxon>Crustacea</taxon>
        <taxon>Multicrustacea</taxon>
        <taxon>Malacostraca</taxon>
        <taxon>Eumalacostraca</taxon>
        <taxon>Eucarida</taxon>
        <taxon>Decapoda</taxon>
        <taxon>Pleocyemata</taxon>
        <taxon>Brachyura</taxon>
        <taxon>Eubrachyura</taxon>
        <taxon>Portunoidea</taxon>
        <taxon>Portunidae</taxon>
        <taxon>Portuninae</taxon>
        <taxon>Scylla</taxon>
    </lineage>
</organism>
<evidence type="ECO:0000256" key="3">
    <source>
        <dbReference type="ARBA" id="ARBA00023180"/>
    </source>
</evidence>
<dbReference type="SUPFAM" id="SSF100895">
    <property type="entry name" value="Kazal-type serine protease inhibitors"/>
    <property type="match status" value="2"/>
</dbReference>
<gene>
    <name evidence="5" type="ORF">O3P69_000449</name>
</gene>
<keyword evidence="2" id="KW-1015">Disulfide bond</keyword>
<comment type="caution">
    <text evidence="5">The sequence shown here is derived from an EMBL/GenBank/DDBJ whole genome shotgun (WGS) entry which is preliminary data.</text>
</comment>
<dbReference type="GO" id="GO:0005518">
    <property type="term" value="F:collagen binding"/>
    <property type="evidence" value="ECO:0007669"/>
    <property type="project" value="TreeGrafter"/>
</dbReference>
<dbReference type="EMBL" id="JARAKH010000006">
    <property type="protein sequence ID" value="KAK8403329.1"/>
    <property type="molecule type" value="Genomic_DNA"/>
</dbReference>
<dbReference type="PROSITE" id="PS51465">
    <property type="entry name" value="KAZAL_2"/>
    <property type="match status" value="2"/>
</dbReference>
<keyword evidence="1" id="KW-0732">Signal</keyword>
<feature type="domain" description="Kazal-like" evidence="4">
    <location>
        <begin position="135"/>
        <end position="184"/>
    </location>
</feature>
<protein>
    <recommendedName>
        <fullName evidence="4">Kazal-like domain-containing protein</fullName>
    </recommendedName>
</protein>
<name>A0AAW0UUG8_SCYPA</name>
<evidence type="ECO:0000256" key="1">
    <source>
        <dbReference type="ARBA" id="ARBA00022729"/>
    </source>
</evidence>
<dbReference type="PANTHER" id="PTHR13866:SF14">
    <property type="entry name" value="BM-40"/>
    <property type="match status" value="1"/>
</dbReference>
<reference evidence="5 6" key="1">
    <citation type="submission" date="2023-03" db="EMBL/GenBank/DDBJ databases">
        <title>High-quality genome of Scylla paramamosain provides insights in environmental adaptation.</title>
        <authorList>
            <person name="Zhang L."/>
        </authorList>
    </citation>
    <scope>NUCLEOTIDE SEQUENCE [LARGE SCALE GENOMIC DNA]</scope>
    <source>
        <strain evidence="5">LZ_2023a</strain>
        <tissue evidence="5">Muscle</tissue>
    </source>
</reference>
<keyword evidence="3" id="KW-0325">Glycoprotein</keyword>
<dbReference type="Pfam" id="PF07648">
    <property type="entry name" value="Kazal_2"/>
    <property type="match status" value="2"/>
</dbReference>
<proteinExistence type="predicted"/>
<accession>A0AAW0UUG8</accession>
<feature type="domain" description="Kazal-like" evidence="4">
    <location>
        <begin position="51"/>
        <end position="108"/>
    </location>
</feature>
<dbReference type="SMART" id="SM00280">
    <property type="entry name" value="KAZAL"/>
    <property type="match status" value="2"/>
</dbReference>
<dbReference type="FunFam" id="3.30.60.30:FF:000024">
    <property type="entry name" value="Transmembrane agrin"/>
    <property type="match status" value="1"/>
</dbReference>